<organism evidence="2 3">
    <name type="scientific">Atta colombica</name>
    <dbReference type="NCBI Taxonomy" id="520822"/>
    <lineage>
        <taxon>Eukaryota</taxon>
        <taxon>Metazoa</taxon>
        <taxon>Ecdysozoa</taxon>
        <taxon>Arthropoda</taxon>
        <taxon>Hexapoda</taxon>
        <taxon>Insecta</taxon>
        <taxon>Pterygota</taxon>
        <taxon>Neoptera</taxon>
        <taxon>Endopterygota</taxon>
        <taxon>Hymenoptera</taxon>
        <taxon>Apocrita</taxon>
        <taxon>Aculeata</taxon>
        <taxon>Formicoidea</taxon>
        <taxon>Formicidae</taxon>
        <taxon>Myrmicinae</taxon>
        <taxon>Atta</taxon>
    </lineage>
</organism>
<gene>
    <name evidence="2" type="ORF">ALC53_13253</name>
</gene>
<proteinExistence type="predicted"/>
<dbReference type="AlphaFoldDB" id="A0A195AVL8"/>
<evidence type="ECO:0000256" key="1">
    <source>
        <dbReference type="SAM" id="MobiDB-lite"/>
    </source>
</evidence>
<feature type="region of interest" description="Disordered" evidence="1">
    <location>
        <begin position="70"/>
        <end position="89"/>
    </location>
</feature>
<dbReference type="Proteomes" id="UP000078540">
    <property type="component" value="Unassembled WGS sequence"/>
</dbReference>
<feature type="region of interest" description="Disordered" evidence="1">
    <location>
        <begin position="129"/>
        <end position="158"/>
    </location>
</feature>
<feature type="compositionally biased region" description="Polar residues" evidence="1">
    <location>
        <begin position="307"/>
        <end position="317"/>
    </location>
</feature>
<dbReference type="EMBL" id="KQ976731">
    <property type="protein sequence ID" value="KYM76226.1"/>
    <property type="molecule type" value="Genomic_DNA"/>
</dbReference>
<feature type="compositionally biased region" description="Basic and acidic residues" evidence="1">
    <location>
        <begin position="318"/>
        <end position="330"/>
    </location>
</feature>
<accession>A0A195AVL8</accession>
<evidence type="ECO:0000313" key="2">
    <source>
        <dbReference type="EMBL" id="KYM76226.1"/>
    </source>
</evidence>
<keyword evidence="3" id="KW-1185">Reference proteome</keyword>
<name>A0A195AVL8_9HYME</name>
<sequence>MTVLAIGHGCGCAICATVSSRLPVFRVVTPDRLLTSDNDFENRAPSLCEQRRVGIHNARTQTNTCLKQTKCEGQGEGDSPLPAARGPPTSWAQRRYLAEGKSLLDHPHRLLVAGAWATLFQGSCVHSRSAPALRTSPPLRLGEAKDSAKSDLGSTGIHHADRGVGPTWVVSVLRKQSFKPYKNLSFCIYTSLQLKIETDAKLCQKYETLGKNSGFIYLGTTARRSAAVCTVVCVARLGVGNVFAPGKMGTRAPPPIVSKSLMLRPFSAPLGSDVTSECSSASIEGGSVRLRFSCLIDQSNHNRDMLTNRNDLGSASDTDNRGPFADDTRGPRLRTSLNVCAPEPER</sequence>
<reference evidence="2 3" key="1">
    <citation type="submission" date="2015-09" db="EMBL/GenBank/DDBJ databases">
        <title>Atta colombica WGS genome.</title>
        <authorList>
            <person name="Nygaard S."/>
            <person name="Hu H."/>
            <person name="Boomsma J."/>
            <person name="Zhang G."/>
        </authorList>
    </citation>
    <scope>NUCLEOTIDE SEQUENCE [LARGE SCALE GENOMIC DNA]</scope>
    <source>
        <strain evidence="2">Treedump-2</strain>
        <tissue evidence="2">Whole body</tissue>
    </source>
</reference>
<protein>
    <submittedName>
        <fullName evidence="2">Uncharacterized protein</fullName>
    </submittedName>
</protein>
<feature type="region of interest" description="Disordered" evidence="1">
    <location>
        <begin position="305"/>
        <end position="346"/>
    </location>
</feature>
<evidence type="ECO:0000313" key="3">
    <source>
        <dbReference type="Proteomes" id="UP000078540"/>
    </source>
</evidence>